<evidence type="ECO:0000313" key="2">
    <source>
        <dbReference type="EMBL" id="SUE32857.1"/>
    </source>
</evidence>
<accession>A0A379MPT8</accession>
<reference evidence="2 3" key="1">
    <citation type="submission" date="2018-06" db="EMBL/GenBank/DDBJ databases">
        <authorList>
            <consortium name="Pathogen Informatics"/>
            <person name="Doyle S."/>
        </authorList>
    </citation>
    <scope>NUCLEOTIDE SEQUENCE [LARGE SCALE GENOMIC DNA]</scope>
    <source>
        <strain evidence="2 3">NCTC11190</strain>
    </source>
</reference>
<keyword evidence="1" id="KW-0472">Membrane</keyword>
<sequence length="117" mass="13072">METFLTVILFIFAGFWLLGIIGRWMLRWWIAKKQREFQQQFGGDGTASGGAFGNGAFRGFYTHFGGAGTAAGRKKKKEGEVTVTRAERRSEYQVGKGVGEYVEYEEVETSVLSDGKE</sequence>
<dbReference type="OrthoDB" id="1004383at2"/>
<organism evidence="2 3">
    <name type="scientific">Rikenella microfusus</name>
    <dbReference type="NCBI Taxonomy" id="28139"/>
    <lineage>
        <taxon>Bacteria</taxon>
        <taxon>Pseudomonadati</taxon>
        <taxon>Bacteroidota</taxon>
        <taxon>Bacteroidia</taxon>
        <taxon>Bacteroidales</taxon>
        <taxon>Rikenellaceae</taxon>
        <taxon>Rikenella</taxon>
    </lineage>
</organism>
<evidence type="ECO:0000313" key="3">
    <source>
        <dbReference type="Proteomes" id="UP000255233"/>
    </source>
</evidence>
<dbReference type="Proteomes" id="UP000255233">
    <property type="component" value="Unassembled WGS sequence"/>
</dbReference>
<evidence type="ECO:0008006" key="4">
    <source>
        <dbReference type="Google" id="ProtNLM"/>
    </source>
</evidence>
<dbReference type="AlphaFoldDB" id="A0A379MPT8"/>
<proteinExistence type="predicted"/>
<feature type="transmembrane region" description="Helical" evidence="1">
    <location>
        <begin position="6"/>
        <end position="26"/>
    </location>
</feature>
<keyword evidence="3" id="KW-1185">Reference proteome</keyword>
<dbReference type="RefSeq" id="WP_027291084.1">
    <property type="nucleotide sequence ID" value="NZ_UGVL01000001.1"/>
</dbReference>
<protein>
    <recommendedName>
        <fullName evidence="4">DUF4834 domain-containing protein</fullName>
    </recommendedName>
</protein>
<keyword evidence="1" id="KW-1133">Transmembrane helix</keyword>
<keyword evidence="1" id="KW-0812">Transmembrane</keyword>
<dbReference type="STRING" id="880526.GCA_000427365_01400"/>
<evidence type="ECO:0000256" key="1">
    <source>
        <dbReference type="SAM" id="Phobius"/>
    </source>
</evidence>
<name>A0A379MPT8_9BACT</name>
<dbReference type="EMBL" id="UGVL01000001">
    <property type="protein sequence ID" value="SUE32857.1"/>
    <property type="molecule type" value="Genomic_DNA"/>
</dbReference>
<gene>
    <name evidence="2" type="ORF">NCTC11190_00038</name>
</gene>